<reference evidence="7" key="1">
    <citation type="journal article" date="2019" name="Int. J. Syst. Evol. Microbiol.">
        <title>The Global Catalogue of Microorganisms (GCM) 10K type strain sequencing project: providing services to taxonomists for standard genome sequencing and annotation.</title>
        <authorList>
            <consortium name="The Broad Institute Genomics Platform"/>
            <consortium name="The Broad Institute Genome Sequencing Center for Infectious Disease"/>
            <person name="Wu L."/>
            <person name="Ma J."/>
        </authorList>
    </citation>
    <scope>NUCLEOTIDE SEQUENCE [LARGE SCALE GENOMIC DNA]</scope>
    <source>
        <strain evidence="7">CGMCC 4.7242</strain>
    </source>
</reference>
<dbReference type="EMBL" id="JBHUGH010000001">
    <property type="protein sequence ID" value="MFD1910920.1"/>
    <property type="molecule type" value="Genomic_DNA"/>
</dbReference>
<proteinExistence type="predicted"/>
<dbReference type="PROSITE" id="PS00356">
    <property type="entry name" value="HTH_LACI_1"/>
    <property type="match status" value="1"/>
</dbReference>
<dbReference type="CDD" id="cd06267">
    <property type="entry name" value="PBP1_LacI_sugar_binding-like"/>
    <property type="match status" value="1"/>
</dbReference>
<dbReference type="PANTHER" id="PTHR30146:SF148">
    <property type="entry name" value="HTH-TYPE TRANSCRIPTIONAL REPRESSOR PURR-RELATED"/>
    <property type="match status" value="1"/>
</dbReference>
<feature type="domain" description="HTH lacI-type" evidence="5">
    <location>
        <begin position="13"/>
        <end position="66"/>
    </location>
</feature>
<evidence type="ECO:0000259" key="5">
    <source>
        <dbReference type="PROSITE" id="PS50932"/>
    </source>
</evidence>
<dbReference type="InterPro" id="IPR046335">
    <property type="entry name" value="LacI/GalR-like_sensor"/>
</dbReference>
<name>A0ABW4S028_9RHOB</name>
<dbReference type="GO" id="GO:0003677">
    <property type="term" value="F:DNA binding"/>
    <property type="evidence" value="ECO:0007669"/>
    <property type="project" value="UniProtKB-KW"/>
</dbReference>
<dbReference type="InterPro" id="IPR000843">
    <property type="entry name" value="HTH_LacI"/>
</dbReference>
<dbReference type="SMART" id="SM00354">
    <property type="entry name" value="HTH_LACI"/>
    <property type="match status" value="1"/>
</dbReference>
<dbReference type="RefSeq" id="WP_390258935.1">
    <property type="nucleotide sequence ID" value="NZ_JBHUGH010000001.1"/>
</dbReference>
<organism evidence="6 7">
    <name type="scientific">Halodurantibacterium flavum</name>
    <dbReference type="NCBI Taxonomy" id="1382802"/>
    <lineage>
        <taxon>Bacteria</taxon>
        <taxon>Pseudomonadati</taxon>
        <taxon>Pseudomonadota</taxon>
        <taxon>Alphaproteobacteria</taxon>
        <taxon>Rhodobacterales</taxon>
        <taxon>Paracoccaceae</taxon>
        <taxon>Halodurantibacterium</taxon>
    </lineage>
</organism>
<evidence type="ECO:0000313" key="6">
    <source>
        <dbReference type="EMBL" id="MFD1910920.1"/>
    </source>
</evidence>
<keyword evidence="1" id="KW-0678">Repressor</keyword>
<protein>
    <submittedName>
        <fullName evidence="6">LacI family DNA-binding transcriptional regulator</fullName>
    </submittedName>
</protein>
<evidence type="ECO:0000313" key="7">
    <source>
        <dbReference type="Proteomes" id="UP001597353"/>
    </source>
</evidence>
<dbReference type="Gene3D" id="3.40.50.2300">
    <property type="match status" value="2"/>
</dbReference>
<gene>
    <name evidence="6" type="ORF">ACFSGJ_01665</name>
</gene>
<evidence type="ECO:0000256" key="1">
    <source>
        <dbReference type="ARBA" id="ARBA00022491"/>
    </source>
</evidence>
<keyword evidence="4" id="KW-0804">Transcription</keyword>
<keyword evidence="2" id="KW-0805">Transcription regulation</keyword>
<dbReference type="InterPro" id="IPR010982">
    <property type="entry name" value="Lambda_DNA-bd_dom_sf"/>
</dbReference>
<dbReference type="Proteomes" id="UP001597353">
    <property type="component" value="Unassembled WGS sequence"/>
</dbReference>
<dbReference type="CDD" id="cd01392">
    <property type="entry name" value="HTH_LacI"/>
    <property type="match status" value="1"/>
</dbReference>
<dbReference type="Gene3D" id="1.10.260.40">
    <property type="entry name" value="lambda repressor-like DNA-binding domains"/>
    <property type="match status" value="1"/>
</dbReference>
<dbReference type="Pfam" id="PF13377">
    <property type="entry name" value="Peripla_BP_3"/>
    <property type="match status" value="1"/>
</dbReference>
<keyword evidence="3 6" id="KW-0238">DNA-binding</keyword>
<dbReference type="SUPFAM" id="SSF53822">
    <property type="entry name" value="Periplasmic binding protein-like I"/>
    <property type="match status" value="1"/>
</dbReference>
<dbReference type="InterPro" id="IPR028082">
    <property type="entry name" value="Peripla_BP_I"/>
</dbReference>
<evidence type="ECO:0000256" key="2">
    <source>
        <dbReference type="ARBA" id="ARBA00023015"/>
    </source>
</evidence>
<accession>A0ABW4S028</accession>
<dbReference type="Pfam" id="PF00356">
    <property type="entry name" value="LacI"/>
    <property type="match status" value="1"/>
</dbReference>
<comment type="caution">
    <text evidence="6">The sequence shown here is derived from an EMBL/GenBank/DDBJ whole genome shotgun (WGS) entry which is preliminary data.</text>
</comment>
<dbReference type="PROSITE" id="PS50932">
    <property type="entry name" value="HTH_LACI_2"/>
    <property type="match status" value="1"/>
</dbReference>
<keyword evidence="7" id="KW-1185">Reference proteome</keyword>
<sequence length="344" mass="36790">MTEDVPQRRLQGPTLRDIATAAGVSVAAVSKALNHREGVSARSRERVMKAAEELGYQERGARSQAGQISCAALITLGRMVSNDAFYQEIIDGIVQQAEARGIKIIVQMVDEGPQFTAPDLPPETDAVILMGIDYPQLLAAITASGLPAVIVNGMDRRMLLPSVSPDYHFGGWAATRHLIELGHRDIVHVTHVYRESIRRRLEGFCDALAEAGIEYDPDTHLLDLGSPAYFGIEAHRVVTSFLRRRPVPPSALVCVSDAVALGALQAIQAHGLSVPGDIALVGFDGLAVGAHSSPPLTSMQIDRRHLGTTAVETLVDFAANGGPVRRIGLGVELIVRASSGGPRR</sequence>
<dbReference type="SUPFAM" id="SSF47413">
    <property type="entry name" value="lambda repressor-like DNA-binding domains"/>
    <property type="match status" value="1"/>
</dbReference>
<evidence type="ECO:0000256" key="4">
    <source>
        <dbReference type="ARBA" id="ARBA00023163"/>
    </source>
</evidence>
<evidence type="ECO:0000256" key="3">
    <source>
        <dbReference type="ARBA" id="ARBA00023125"/>
    </source>
</evidence>
<dbReference type="PANTHER" id="PTHR30146">
    <property type="entry name" value="LACI-RELATED TRANSCRIPTIONAL REPRESSOR"/>
    <property type="match status" value="1"/>
</dbReference>